<dbReference type="Gene3D" id="3.40.50.1460">
    <property type="match status" value="1"/>
</dbReference>
<evidence type="ECO:0000313" key="4">
    <source>
        <dbReference type="EMBL" id="MBR1134291.1"/>
    </source>
</evidence>
<evidence type="ECO:0000256" key="1">
    <source>
        <dbReference type="SAM" id="MobiDB-lite"/>
    </source>
</evidence>
<reference evidence="5" key="1">
    <citation type="journal article" date="2021" name="ISME J.">
        <title>Evolutionary origin and ecological implication of a unique nif island in free-living Bradyrhizobium lineages.</title>
        <authorList>
            <person name="Tao J."/>
        </authorList>
    </citation>
    <scope>NUCLEOTIDE SEQUENCE [LARGE SCALE GENOMIC DNA]</scope>
    <source>
        <strain evidence="5">SZCCT0094</strain>
    </source>
</reference>
<protein>
    <submittedName>
        <fullName evidence="4">Caspase family protein</fullName>
    </submittedName>
</protein>
<keyword evidence="2" id="KW-0732">Signal</keyword>
<dbReference type="InterPro" id="IPR001309">
    <property type="entry name" value="Pept_C14_p20"/>
</dbReference>
<accession>A0ABS5FZD3</accession>
<feature type="domain" description="Caspase family p20" evidence="3">
    <location>
        <begin position="26"/>
        <end position="156"/>
    </location>
</feature>
<evidence type="ECO:0000259" key="3">
    <source>
        <dbReference type="PROSITE" id="PS50208"/>
    </source>
</evidence>
<feature type="signal peptide" evidence="2">
    <location>
        <begin position="1"/>
        <end position="25"/>
    </location>
</feature>
<dbReference type="PANTHER" id="PTHR22576">
    <property type="entry name" value="MUCOSA ASSOCIATED LYMPHOID TISSUE LYMPHOMA TRANSLOCATION PROTEIN 1/PARACASPASE"/>
    <property type="match status" value="1"/>
</dbReference>
<dbReference type="Proteomes" id="UP001314635">
    <property type="component" value="Unassembled WGS sequence"/>
</dbReference>
<dbReference type="RefSeq" id="WP_172235812.1">
    <property type="nucleotide sequence ID" value="NZ_JABFDP010000004.1"/>
</dbReference>
<gene>
    <name evidence="4" type="ORF">JQ619_00770</name>
</gene>
<dbReference type="SUPFAM" id="SSF52129">
    <property type="entry name" value="Caspase-like"/>
    <property type="match status" value="1"/>
</dbReference>
<dbReference type="InterPro" id="IPR011600">
    <property type="entry name" value="Pept_C14_caspase"/>
</dbReference>
<comment type="caution">
    <text evidence="4">The sequence shown here is derived from an EMBL/GenBank/DDBJ whole genome shotgun (WGS) entry which is preliminary data.</text>
</comment>
<feature type="region of interest" description="Disordered" evidence="1">
    <location>
        <begin position="517"/>
        <end position="556"/>
    </location>
</feature>
<proteinExistence type="predicted"/>
<name>A0ABS5FZD3_9BRAD</name>
<evidence type="ECO:0000313" key="5">
    <source>
        <dbReference type="Proteomes" id="UP001314635"/>
    </source>
</evidence>
<evidence type="ECO:0000256" key="2">
    <source>
        <dbReference type="SAM" id="SignalP"/>
    </source>
</evidence>
<dbReference type="InterPro" id="IPR052039">
    <property type="entry name" value="Caspase-related_regulators"/>
</dbReference>
<dbReference type="InterPro" id="IPR029030">
    <property type="entry name" value="Caspase-like_dom_sf"/>
</dbReference>
<sequence>MSWSARCGGFLLAAALVLLCHPALAEKRVALVIGNSAYQNVPQLTNPANDGAVMTTTFKNAGFDVVDYRRDLTARETRRALRDFADAARDADIAVVYYAGHGMEVEGSNYLIPIDARLERDTDVYDETLSLDRILVAVEPAKKLRLVILDACRDNPFTRTMQRTVATRSLGRGLAKVEPTSPNTLIAYSAKAGSTAQDGDGTNSPFTLALSRHIATPGLDVRKAFGFVRDEVLKSTSNRQEPFVYGSLGGEDVPLVPGVPRVVTQMPVAPPVNAQADTRRDYELAMQIGNKGALNAFLAQYPDGFYASLAKLQLEKLAAEENRAAAAEKARVTEAERARLASEGARKDTLAKAEAEAKAAEQARIAAEKANQLAQQQAADAERKRQEQQLAATDNPRAATSPAASPQQGPQVAALTPASQPADLTKSVQLELRRVGCLTEDADGDWGSASRRSMSQFNRYAGTRLDTQAASADALQAIKLKQARVCPLVCQHGYKSDGDRCTRIVCAEGSFVNDDNECEKRRDKKPVVRRDTSDDEEAPSRRRARATPEPGMPMPPPNVGVGVGIGVGGGGLGVGIGVAPSIAPPRPQAQARPKPSSGQIYCDAYLCRPVRQGCRLEYRGGGGPANNASVEVCN</sequence>
<feature type="compositionally biased region" description="Basic and acidic residues" evidence="1">
    <location>
        <begin position="518"/>
        <end position="532"/>
    </location>
</feature>
<dbReference type="PROSITE" id="PS50208">
    <property type="entry name" value="CASPASE_P20"/>
    <property type="match status" value="1"/>
</dbReference>
<dbReference type="EMBL" id="JAFCLK010000001">
    <property type="protein sequence ID" value="MBR1134291.1"/>
    <property type="molecule type" value="Genomic_DNA"/>
</dbReference>
<keyword evidence="5" id="KW-1185">Reference proteome</keyword>
<dbReference type="Pfam" id="PF00656">
    <property type="entry name" value="Peptidase_C14"/>
    <property type="match status" value="1"/>
</dbReference>
<feature type="region of interest" description="Disordered" evidence="1">
    <location>
        <begin position="371"/>
        <end position="420"/>
    </location>
</feature>
<dbReference type="PANTHER" id="PTHR22576:SF37">
    <property type="entry name" value="MUCOSA-ASSOCIATED LYMPHOID TISSUE LYMPHOMA TRANSLOCATION PROTEIN 1"/>
    <property type="match status" value="1"/>
</dbReference>
<feature type="chain" id="PRO_5046660357" evidence="2">
    <location>
        <begin position="26"/>
        <end position="634"/>
    </location>
</feature>
<organism evidence="4 5">
    <name type="scientific">Bradyrhizobium denitrificans</name>
    <dbReference type="NCBI Taxonomy" id="2734912"/>
    <lineage>
        <taxon>Bacteria</taxon>
        <taxon>Pseudomonadati</taxon>
        <taxon>Pseudomonadota</taxon>
        <taxon>Alphaproteobacteria</taxon>
        <taxon>Hyphomicrobiales</taxon>
        <taxon>Nitrobacteraceae</taxon>
        <taxon>Bradyrhizobium</taxon>
    </lineage>
</organism>